<dbReference type="Gene3D" id="3.40.50.970">
    <property type="match status" value="2"/>
</dbReference>
<feature type="compositionally biased region" description="Polar residues" evidence="12">
    <location>
        <begin position="1"/>
        <end position="13"/>
    </location>
</feature>
<dbReference type="InterPro" id="IPR049557">
    <property type="entry name" value="Transketolase_CS"/>
</dbReference>
<reference evidence="15" key="1">
    <citation type="journal article" date="2013" name="Proc. Natl. Acad. Sci. U.S.A.">
        <title>Genome structure and metabolic features in the red seaweed Chondrus crispus shed light on evolution of the Archaeplastida.</title>
        <authorList>
            <person name="Collen J."/>
            <person name="Porcel B."/>
            <person name="Carre W."/>
            <person name="Ball S.G."/>
            <person name="Chaparro C."/>
            <person name="Tonon T."/>
            <person name="Barbeyron T."/>
            <person name="Michel G."/>
            <person name="Noel B."/>
            <person name="Valentin K."/>
            <person name="Elias M."/>
            <person name="Artiguenave F."/>
            <person name="Arun A."/>
            <person name="Aury J.M."/>
            <person name="Barbosa-Neto J.F."/>
            <person name="Bothwell J.H."/>
            <person name="Bouget F.Y."/>
            <person name="Brillet L."/>
            <person name="Cabello-Hurtado F."/>
            <person name="Capella-Gutierrez S."/>
            <person name="Charrier B."/>
            <person name="Cladiere L."/>
            <person name="Cock J.M."/>
            <person name="Coelho S.M."/>
            <person name="Colleoni C."/>
            <person name="Czjzek M."/>
            <person name="Da Silva C."/>
            <person name="Delage L."/>
            <person name="Denoeud F."/>
            <person name="Deschamps P."/>
            <person name="Dittami S.M."/>
            <person name="Gabaldon T."/>
            <person name="Gachon C.M."/>
            <person name="Groisillier A."/>
            <person name="Herve C."/>
            <person name="Jabbari K."/>
            <person name="Katinka M."/>
            <person name="Kloareg B."/>
            <person name="Kowalczyk N."/>
            <person name="Labadie K."/>
            <person name="Leblanc C."/>
            <person name="Lopez P.J."/>
            <person name="McLachlan D.H."/>
            <person name="Meslet-Cladiere L."/>
            <person name="Moustafa A."/>
            <person name="Nehr Z."/>
            <person name="Nyvall Collen P."/>
            <person name="Panaud O."/>
            <person name="Partensky F."/>
            <person name="Poulain J."/>
            <person name="Rensing S.A."/>
            <person name="Rousvoal S."/>
            <person name="Samson G."/>
            <person name="Symeonidi A."/>
            <person name="Weissenbach J."/>
            <person name="Zambounis A."/>
            <person name="Wincker P."/>
            <person name="Boyen C."/>
        </authorList>
    </citation>
    <scope>NUCLEOTIDE SEQUENCE [LARGE SCALE GENOMIC DNA]</scope>
    <source>
        <strain evidence="15">cv. Stackhouse</strain>
    </source>
</reference>
<comment type="cofactor">
    <cofactor evidence="2">
        <name>Mg(2+)</name>
        <dbReference type="ChEBI" id="CHEBI:18420"/>
    </cofactor>
</comment>
<evidence type="ECO:0000256" key="11">
    <source>
        <dbReference type="ARBA" id="ARBA00049473"/>
    </source>
</evidence>
<dbReference type="PROSITE" id="PS00802">
    <property type="entry name" value="TRANSKETOLASE_2"/>
    <property type="match status" value="1"/>
</dbReference>
<dbReference type="Gramene" id="CDF36704">
    <property type="protein sequence ID" value="CDF36704"/>
    <property type="gene ID" value="CHC_T00005040001"/>
</dbReference>
<proteinExistence type="inferred from homology"/>
<dbReference type="PROSITE" id="PS00801">
    <property type="entry name" value="TRANSKETOLASE_1"/>
    <property type="match status" value="1"/>
</dbReference>
<dbReference type="InterPro" id="IPR020826">
    <property type="entry name" value="Transketolase_BS"/>
</dbReference>
<evidence type="ECO:0000256" key="9">
    <source>
        <dbReference type="ARBA" id="ARBA00022958"/>
    </source>
</evidence>
<dbReference type="InterPro" id="IPR033247">
    <property type="entry name" value="Transketolase_fam"/>
</dbReference>
<evidence type="ECO:0000259" key="13">
    <source>
        <dbReference type="SMART" id="SM00861"/>
    </source>
</evidence>
<dbReference type="Pfam" id="PF02779">
    <property type="entry name" value="Transket_pyr"/>
    <property type="match status" value="1"/>
</dbReference>
<dbReference type="InterPro" id="IPR029061">
    <property type="entry name" value="THDP-binding"/>
</dbReference>
<gene>
    <name evidence="14" type="ORF">CHC_T00005040001</name>
</gene>
<dbReference type="EC" id="2.2.1.1" evidence="5"/>
<dbReference type="RefSeq" id="XP_005716523.1">
    <property type="nucleotide sequence ID" value="XM_005716466.1"/>
</dbReference>
<sequence>MSNVIEETVSEQNSTSSGTVDSVTSSFGCLCPIGSQFKAPGSLSSEELHDTVLTKSPYDSPEQRALANVCINTIRFLCVDAINNAKSGHPGICMGMGAAAFVLFDNHLKFNPSNPKWVNRDRFVLSAGHGSMLLYSLLCLYGYDSVTLEDIKSFRKLNSRTPGHPECAITPGVEVSTGPLGQGICNAVGIAISEVHLASVYNRPGHEPINNYTYCIAGDGCLMEGMSAEACSLAGHLKLGKLIVLYDDNHISIDGGTDLAFTEDVALRFQAYEWQVLHVQDGNDNVIAIDQAIALAKRTIDRPTLIKVTTTIGYGAPTKISGVDHEKAWDKMLAEYRTTFPGLHASFSAEVLLGRVDSTVEDAIRNEAFLNRSQSQATRKHSKSILNAFAPHLPSLMGGAADTTPSTLTNMECSGDYSDSNRTGRNIRFGVREHAMGAISNGISLSGYNMRSFCSTFFVFSDYMRAAMRMAALSETGTIFIMTHDSVGLGEDGPSHQPVEHLASFRAMPNHDLWRPADSIETGAAYSVAVATKKRPSTLVLSRQTVGAVPTTNYDGAKRGGYVVNRPPEEGSVDGIIVATGSEVSLCVEAAKQMFTEKKVRAHVVSLPCWSQFERQDKEERILSVEAGSSFGWSKYANHHVAVDEFGRSGPGKDVLDAFGISTEHVKARFLEIIGASQFARPFIGWPKNPFVFYPFKGSEICKLDASLTMQINTTRYNAHLKHLGDQRMVMNRIQDEISFLFRAPAFLFRHDFS</sequence>
<protein>
    <recommendedName>
        <fullName evidence="5">transketolase</fullName>
        <ecNumber evidence="5">2.2.1.1</ecNumber>
    </recommendedName>
</protein>
<dbReference type="GO" id="GO:0005829">
    <property type="term" value="C:cytosol"/>
    <property type="evidence" value="ECO:0007669"/>
    <property type="project" value="TreeGrafter"/>
</dbReference>
<dbReference type="CDD" id="cd02012">
    <property type="entry name" value="TPP_TK"/>
    <property type="match status" value="1"/>
</dbReference>
<keyword evidence="6" id="KW-0808">Transferase</keyword>
<feature type="domain" description="Transketolase-like pyrimidine-binding" evidence="13">
    <location>
        <begin position="376"/>
        <end position="548"/>
    </location>
</feature>
<evidence type="ECO:0000313" key="14">
    <source>
        <dbReference type="EMBL" id="CDF36704.1"/>
    </source>
</evidence>
<keyword evidence="15" id="KW-1185">Reference proteome</keyword>
<evidence type="ECO:0000256" key="2">
    <source>
        <dbReference type="ARBA" id="ARBA00001946"/>
    </source>
</evidence>
<dbReference type="GeneID" id="17324254"/>
<dbReference type="EMBL" id="HG001798">
    <property type="protein sequence ID" value="CDF36704.1"/>
    <property type="molecule type" value="Genomic_DNA"/>
</dbReference>
<comment type="similarity">
    <text evidence="4">Belongs to the transketolase family.</text>
</comment>
<organism evidence="14 15">
    <name type="scientific">Chondrus crispus</name>
    <name type="common">Carrageen Irish moss</name>
    <name type="synonym">Polymorpha crispa</name>
    <dbReference type="NCBI Taxonomy" id="2769"/>
    <lineage>
        <taxon>Eukaryota</taxon>
        <taxon>Rhodophyta</taxon>
        <taxon>Florideophyceae</taxon>
        <taxon>Rhodymeniophycidae</taxon>
        <taxon>Gigartinales</taxon>
        <taxon>Gigartinaceae</taxon>
        <taxon>Chondrus</taxon>
    </lineage>
</organism>
<dbReference type="Pfam" id="PF22613">
    <property type="entry name" value="Transketolase_C_1"/>
    <property type="match status" value="1"/>
</dbReference>
<dbReference type="CDD" id="cd07033">
    <property type="entry name" value="TPP_PYR_DXS_TK_like"/>
    <property type="match status" value="1"/>
</dbReference>
<evidence type="ECO:0000256" key="8">
    <source>
        <dbReference type="ARBA" id="ARBA00022842"/>
    </source>
</evidence>
<dbReference type="SUPFAM" id="SSF52518">
    <property type="entry name" value="Thiamin diphosphate-binding fold (THDP-binding)"/>
    <property type="match status" value="2"/>
</dbReference>
<evidence type="ECO:0000313" key="15">
    <source>
        <dbReference type="Proteomes" id="UP000012073"/>
    </source>
</evidence>
<dbReference type="Gene3D" id="3.40.50.920">
    <property type="match status" value="1"/>
</dbReference>
<dbReference type="KEGG" id="ccp:CHC_T00005040001"/>
<dbReference type="GO" id="GO:0046872">
    <property type="term" value="F:metal ion binding"/>
    <property type="evidence" value="ECO:0007669"/>
    <property type="project" value="UniProtKB-KW"/>
</dbReference>
<dbReference type="InterPro" id="IPR009014">
    <property type="entry name" value="Transketo_C/PFOR_II"/>
</dbReference>
<dbReference type="PhylomeDB" id="R7QF32"/>
<dbReference type="InterPro" id="IPR005475">
    <property type="entry name" value="Transketolase-like_Pyr-bd"/>
</dbReference>
<dbReference type="FunFam" id="3.40.50.970:FF:000003">
    <property type="entry name" value="Transketolase"/>
    <property type="match status" value="1"/>
</dbReference>
<evidence type="ECO:0000256" key="12">
    <source>
        <dbReference type="SAM" id="MobiDB-lite"/>
    </source>
</evidence>
<name>R7QF32_CHOCR</name>
<evidence type="ECO:0000256" key="1">
    <source>
        <dbReference type="ARBA" id="ARBA00001941"/>
    </source>
</evidence>
<dbReference type="PANTHER" id="PTHR43522">
    <property type="entry name" value="TRANSKETOLASE"/>
    <property type="match status" value="1"/>
</dbReference>
<dbReference type="SMART" id="SM00861">
    <property type="entry name" value="Transket_pyr"/>
    <property type="match status" value="1"/>
</dbReference>
<comment type="cofactor">
    <cofactor evidence="1">
        <name>Co(2+)</name>
        <dbReference type="ChEBI" id="CHEBI:48828"/>
    </cofactor>
</comment>
<dbReference type="OrthoDB" id="10267175at2759"/>
<comment type="cofactor">
    <cofactor evidence="3">
        <name>thiamine diphosphate</name>
        <dbReference type="ChEBI" id="CHEBI:58937"/>
    </cofactor>
</comment>
<dbReference type="FunFam" id="3.40.50.970:FF:000004">
    <property type="entry name" value="Transketolase"/>
    <property type="match status" value="1"/>
</dbReference>
<accession>R7QF32</accession>
<dbReference type="InterPro" id="IPR055152">
    <property type="entry name" value="Transketolase-like_C_2"/>
</dbReference>
<dbReference type="AlphaFoldDB" id="R7QF32"/>
<evidence type="ECO:0000256" key="6">
    <source>
        <dbReference type="ARBA" id="ARBA00022679"/>
    </source>
</evidence>
<keyword evidence="9" id="KW-0630">Potassium</keyword>
<dbReference type="OMA" id="VYCLCGD"/>
<dbReference type="STRING" id="2769.R7QF32"/>
<keyword evidence="10" id="KW-0786">Thiamine pyrophosphate</keyword>
<evidence type="ECO:0000256" key="5">
    <source>
        <dbReference type="ARBA" id="ARBA00013152"/>
    </source>
</evidence>
<evidence type="ECO:0000256" key="7">
    <source>
        <dbReference type="ARBA" id="ARBA00022723"/>
    </source>
</evidence>
<dbReference type="GO" id="GO:0006098">
    <property type="term" value="P:pentose-phosphate shunt"/>
    <property type="evidence" value="ECO:0007669"/>
    <property type="project" value="TreeGrafter"/>
</dbReference>
<dbReference type="SUPFAM" id="SSF52922">
    <property type="entry name" value="TK C-terminal domain-like"/>
    <property type="match status" value="1"/>
</dbReference>
<dbReference type="InterPro" id="IPR005474">
    <property type="entry name" value="Transketolase_N"/>
</dbReference>
<evidence type="ECO:0000256" key="3">
    <source>
        <dbReference type="ARBA" id="ARBA00001964"/>
    </source>
</evidence>
<evidence type="ECO:0000256" key="4">
    <source>
        <dbReference type="ARBA" id="ARBA00007131"/>
    </source>
</evidence>
<keyword evidence="7" id="KW-0479">Metal-binding</keyword>
<evidence type="ECO:0000256" key="10">
    <source>
        <dbReference type="ARBA" id="ARBA00023052"/>
    </source>
</evidence>
<dbReference type="GO" id="GO:0004802">
    <property type="term" value="F:transketolase activity"/>
    <property type="evidence" value="ECO:0007669"/>
    <property type="project" value="UniProtKB-EC"/>
</dbReference>
<dbReference type="PANTHER" id="PTHR43522:SF2">
    <property type="entry name" value="TRANSKETOLASE 1-RELATED"/>
    <property type="match status" value="1"/>
</dbReference>
<dbReference type="Proteomes" id="UP000012073">
    <property type="component" value="Unassembled WGS sequence"/>
</dbReference>
<keyword evidence="8" id="KW-0460">Magnesium</keyword>
<feature type="region of interest" description="Disordered" evidence="12">
    <location>
        <begin position="1"/>
        <end position="20"/>
    </location>
</feature>
<comment type="catalytic activity">
    <reaction evidence="11">
        <text>D-sedoheptulose 7-phosphate + D-glyceraldehyde 3-phosphate = aldehydo-D-ribose 5-phosphate + D-xylulose 5-phosphate</text>
        <dbReference type="Rhea" id="RHEA:10508"/>
        <dbReference type="ChEBI" id="CHEBI:57483"/>
        <dbReference type="ChEBI" id="CHEBI:57737"/>
        <dbReference type="ChEBI" id="CHEBI:58273"/>
        <dbReference type="ChEBI" id="CHEBI:59776"/>
        <dbReference type="EC" id="2.2.1.1"/>
    </reaction>
</comment>
<dbReference type="Pfam" id="PF00456">
    <property type="entry name" value="Transketolase_N"/>
    <property type="match status" value="1"/>
</dbReference>